<reference evidence="3 4" key="1">
    <citation type="journal article" date="2021" name="Nat. Commun.">
        <title>Genetic determinants of endophytism in the Arabidopsis root mycobiome.</title>
        <authorList>
            <person name="Mesny F."/>
            <person name="Miyauchi S."/>
            <person name="Thiergart T."/>
            <person name="Pickel B."/>
            <person name="Atanasova L."/>
            <person name="Karlsson M."/>
            <person name="Huettel B."/>
            <person name="Barry K.W."/>
            <person name="Haridas S."/>
            <person name="Chen C."/>
            <person name="Bauer D."/>
            <person name="Andreopoulos W."/>
            <person name="Pangilinan J."/>
            <person name="LaButti K."/>
            <person name="Riley R."/>
            <person name="Lipzen A."/>
            <person name="Clum A."/>
            <person name="Drula E."/>
            <person name="Henrissat B."/>
            <person name="Kohler A."/>
            <person name="Grigoriev I.V."/>
            <person name="Martin F.M."/>
            <person name="Hacquard S."/>
        </authorList>
    </citation>
    <scope>NUCLEOTIDE SEQUENCE [LARGE SCALE GENOMIC DNA]</scope>
    <source>
        <strain evidence="3 4">MPI-CAGE-CH-0241</strain>
    </source>
</reference>
<evidence type="ECO:0000256" key="2">
    <source>
        <dbReference type="SAM" id="SignalP"/>
    </source>
</evidence>
<name>A0A9P9ARE6_9HYPO</name>
<feature type="region of interest" description="Disordered" evidence="1">
    <location>
        <begin position="75"/>
        <end position="166"/>
    </location>
</feature>
<comment type="caution">
    <text evidence="3">The sequence shown here is derived from an EMBL/GenBank/DDBJ whole genome shotgun (WGS) entry which is preliminary data.</text>
</comment>
<protein>
    <submittedName>
        <fullName evidence="3">Uncharacterized protein</fullName>
    </submittedName>
</protein>
<evidence type="ECO:0000256" key="1">
    <source>
        <dbReference type="SAM" id="MobiDB-lite"/>
    </source>
</evidence>
<organism evidence="3 4">
    <name type="scientific">Thelonectria olida</name>
    <dbReference type="NCBI Taxonomy" id="1576542"/>
    <lineage>
        <taxon>Eukaryota</taxon>
        <taxon>Fungi</taxon>
        <taxon>Dikarya</taxon>
        <taxon>Ascomycota</taxon>
        <taxon>Pezizomycotina</taxon>
        <taxon>Sordariomycetes</taxon>
        <taxon>Hypocreomycetidae</taxon>
        <taxon>Hypocreales</taxon>
        <taxon>Nectriaceae</taxon>
        <taxon>Thelonectria</taxon>
    </lineage>
</organism>
<keyword evidence="2" id="KW-0732">Signal</keyword>
<feature type="signal peptide" evidence="2">
    <location>
        <begin position="1"/>
        <end position="29"/>
    </location>
</feature>
<dbReference type="EMBL" id="JAGPYM010000008">
    <property type="protein sequence ID" value="KAH6891130.1"/>
    <property type="molecule type" value="Genomic_DNA"/>
</dbReference>
<evidence type="ECO:0000313" key="4">
    <source>
        <dbReference type="Proteomes" id="UP000777438"/>
    </source>
</evidence>
<feature type="compositionally biased region" description="Basic residues" evidence="1">
    <location>
        <begin position="91"/>
        <end position="106"/>
    </location>
</feature>
<gene>
    <name evidence="3" type="ORF">B0T10DRAFT_605455</name>
</gene>
<feature type="chain" id="PRO_5040283609" evidence="2">
    <location>
        <begin position="30"/>
        <end position="166"/>
    </location>
</feature>
<evidence type="ECO:0000313" key="3">
    <source>
        <dbReference type="EMBL" id="KAH6891130.1"/>
    </source>
</evidence>
<sequence length="166" mass="18060">MPGKPGGTPWESAEFLMDLSLSLFVVAQATGGLSQHMRDAMVVYLQQQGHNTTWEAIRQHVQKLRRNRDTTAITAAVGGANSGGGTPAKPPARKRKAAGTPKKKKVAAPSGDDTDDEKEFLKREDDSEGPALATPEPKRAKKNVKPEPKEEPKEVNLDDYILDFEA</sequence>
<keyword evidence="4" id="KW-1185">Reference proteome</keyword>
<proteinExistence type="predicted"/>
<accession>A0A9P9ARE6</accession>
<dbReference type="Proteomes" id="UP000777438">
    <property type="component" value="Unassembled WGS sequence"/>
</dbReference>
<dbReference type="AlphaFoldDB" id="A0A9P9ARE6"/>
<feature type="compositionally biased region" description="Basic and acidic residues" evidence="1">
    <location>
        <begin position="144"/>
        <end position="156"/>
    </location>
</feature>
<dbReference type="OrthoDB" id="4777826at2759"/>